<keyword evidence="3" id="KW-1185">Reference proteome</keyword>
<dbReference type="Proteomes" id="UP001428341">
    <property type="component" value="Unassembled WGS sequence"/>
</dbReference>
<comment type="caution">
    <text evidence="2">The sequence shown here is derived from an EMBL/GenBank/DDBJ whole genome shotgun (WGS) entry which is preliminary data.</text>
</comment>
<evidence type="ECO:0000313" key="2">
    <source>
        <dbReference type="EMBL" id="KAK9229850.1"/>
    </source>
</evidence>
<dbReference type="InterPro" id="IPR004345">
    <property type="entry name" value="TB2_DP1_HVA22"/>
</dbReference>
<gene>
    <name evidence="2" type="ORF">WN944_022816</name>
</gene>
<dbReference type="PANTHER" id="PTHR12300:SF150">
    <property type="entry name" value="HVA22-LIKE PROTEIN K"/>
    <property type="match status" value="1"/>
</dbReference>
<evidence type="ECO:0000313" key="3">
    <source>
        <dbReference type="Proteomes" id="UP001428341"/>
    </source>
</evidence>
<comment type="subcellular location">
    <subcellularLocation>
        <location evidence="1">Membrane</location>
        <topology evidence="1">Multi-pass membrane protein</topology>
    </subcellularLocation>
</comment>
<sequence length="228" mass="25853">MALSRSSLTKEVGFQLLFCPLGSNIIVRTACCSVGVALPVYSTFKGIERKDEDEQQKWLIYWAAYGTFSIAEAFADKFLTWAITQAKVDQLRALTLRPFLLTYRAKIDQLRAIEDMPIDTLCKSCCIALNTSPVVSDEVMVDAFLLVHACLGFEVFYLFLDQLQNIDPNKPEGRNAVEDLDGITSDRDTESDLEVEETLIMHVSFGKLSYSCYEPRPYRRISKSYLLE</sequence>
<dbReference type="PANTHER" id="PTHR12300">
    <property type="entry name" value="HVA22-LIKE PROTEINS"/>
    <property type="match status" value="1"/>
</dbReference>
<dbReference type="AlphaFoldDB" id="A0AAP0N3W7"/>
<protein>
    <recommendedName>
        <fullName evidence="1">HVA22-like protein</fullName>
    </recommendedName>
</protein>
<comment type="similarity">
    <text evidence="1">Belongs to the DP1 family.</text>
</comment>
<accession>A0AAP0N3W7</accession>
<name>A0AAP0N3W7_9ROSI</name>
<dbReference type="GO" id="GO:0016020">
    <property type="term" value="C:membrane"/>
    <property type="evidence" value="ECO:0007669"/>
    <property type="project" value="UniProtKB-SubCell"/>
</dbReference>
<proteinExistence type="inferred from homology"/>
<reference evidence="2 3" key="1">
    <citation type="submission" date="2024-05" db="EMBL/GenBank/DDBJ databases">
        <title>Haplotype-resolved chromosome-level genome assembly of Huyou (Citrus changshanensis).</title>
        <authorList>
            <person name="Miao C."/>
            <person name="Chen W."/>
            <person name="Wu Y."/>
            <person name="Wang L."/>
            <person name="Zhao S."/>
            <person name="Grierson D."/>
            <person name="Xu C."/>
            <person name="Chen K."/>
        </authorList>
    </citation>
    <scope>NUCLEOTIDE SEQUENCE [LARGE SCALE GENOMIC DNA]</scope>
    <source>
        <strain evidence="2">01-14</strain>
        <tissue evidence="2">Leaf</tissue>
    </source>
</reference>
<dbReference type="Pfam" id="PF03134">
    <property type="entry name" value="TB2_DP1_HVA22"/>
    <property type="match status" value="1"/>
</dbReference>
<evidence type="ECO:0000256" key="1">
    <source>
        <dbReference type="RuleBase" id="RU362006"/>
    </source>
</evidence>
<dbReference type="EMBL" id="JBCGBO010000001">
    <property type="protein sequence ID" value="KAK9229850.1"/>
    <property type="molecule type" value="Genomic_DNA"/>
</dbReference>
<organism evidence="2 3">
    <name type="scientific">Citrus x changshan-huyou</name>
    <dbReference type="NCBI Taxonomy" id="2935761"/>
    <lineage>
        <taxon>Eukaryota</taxon>
        <taxon>Viridiplantae</taxon>
        <taxon>Streptophyta</taxon>
        <taxon>Embryophyta</taxon>
        <taxon>Tracheophyta</taxon>
        <taxon>Spermatophyta</taxon>
        <taxon>Magnoliopsida</taxon>
        <taxon>eudicotyledons</taxon>
        <taxon>Gunneridae</taxon>
        <taxon>Pentapetalae</taxon>
        <taxon>rosids</taxon>
        <taxon>malvids</taxon>
        <taxon>Sapindales</taxon>
        <taxon>Rutaceae</taxon>
        <taxon>Aurantioideae</taxon>
        <taxon>Citrus</taxon>
    </lineage>
</organism>